<evidence type="ECO:0000313" key="4">
    <source>
        <dbReference type="Proteomes" id="UP000256661"/>
    </source>
</evidence>
<comment type="caution">
    <text evidence="3">The sequence shown here is derived from an EMBL/GenBank/DDBJ whole genome shotgun (WGS) entry which is preliminary data.</text>
</comment>
<feature type="compositionally biased region" description="Basic and acidic residues" evidence="1">
    <location>
        <begin position="1"/>
        <end position="12"/>
    </location>
</feature>
<protein>
    <recommendedName>
        <fullName evidence="2">DUF5709 domain-containing protein</fullName>
    </recommendedName>
</protein>
<gene>
    <name evidence="3" type="ORF">DFJ69_5617</name>
</gene>
<dbReference type="OrthoDB" id="3478723at2"/>
<evidence type="ECO:0000313" key="3">
    <source>
        <dbReference type="EMBL" id="REF00091.1"/>
    </source>
</evidence>
<name>A0A3D9SZW0_9ACTN</name>
<proteinExistence type="predicted"/>
<accession>A0A3D9SZW0</accession>
<reference evidence="3 4" key="1">
    <citation type="submission" date="2018-08" db="EMBL/GenBank/DDBJ databases">
        <title>Sequencing the genomes of 1000 actinobacteria strains.</title>
        <authorList>
            <person name="Klenk H.-P."/>
        </authorList>
    </citation>
    <scope>NUCLEOTIDE SEQUENCE [LARGE SCALE GENOMIC DNA]</scope>
    <source>
        <strain evidence="3 4">DSM 43927</strain>
    </source>
</reference>
<dbReference type="Pfam" id="PF18970">
    <property type="entry name" value="DUF5709"/>
    <property type="match status" value="1"/>
</dbReference>
<keyword evidence="4" id="KW-1185">Reference proteome</keyword>
<feature type="domain" description="DUF5709" evidence="2">
    <location>
        <begin position="79"/>
        <end position="123"/>
    </location>
</feature>
<dbReference type="AlphaFoldDB" id="A0A3D9SZW0"/>
<dbReference type="Proteomes" id="UP000256661">
    <property type="component" value="Unassembled WGS sequence"/>
</dbReference>
<feature type="compositionally biased region" description="Basic and acidic residues" evidence="1">
    <location>
        <begin position="91"/>
        <end position="101"/>
    </location>
</feature>
<sequence length="124" mass="13886">MTERDPRSRFEDEGIPDLQDGTPEQQWAEDPQEMALPGERPVGVEQYGTTADEQTSGESLDHKLDRERPDEGVERPDTSRTAGRIVEEDEGARPDREKDNVADDVGPDSGGFTVEEDAMRIEEQ</sequence>
<feature type="compositionally biased region" description="Polar residues" evidence="1">
    <location>
        <begin position="47"/>
        <end position="58"/>
    </location>
</feature>
<feature type="region of interest" description="Disordered" evidence="1">
    <location>
        <begin position="1"/>
        <end position="124"/>
    </location>
</feature>
<evidence type="ECO:0000256" key="1">
    <source>
        <dbReference type="SAM" id="MobiDB-lite"/>
    </source>
</evidence>
<evidence type="ECO:0000259" key="2">
    <source>
        <dbReference type="Pfam" id="PF18970"/>
    </source>
</evidence>
<feature type="compositionally biased region" description="Basic and acidic residues" evidence="1">
    <location>
        <begin position="59"/>
        <end position="78"/>
    </location>
</feature>
<dbReference type="RefSeq" id="WP_116025290.1">
    <property type="nucleotide sequence ID" value="NZ_QTTT01000001.1"/>
</dbReference>
<dbReference type="EMBL" id="QTTT01000001">
    <property type="protein sequence ID" value="REF00091.1"/>
    <property type="molecule type" value="Genomic_DNA"/>
</dbReference>
<organism evidence="3 4">
    <name type="scientific">Thermomonospora umbrina</name>
    <dbReference type="NCBI Taxonomy" id="111806"/>
    <lineage>
        <taxon>Bacteria</taxon>
        <taxon>Bacillati</taxon>
        <taxon>Actinomycetota</taxon>
        <taxon>Actinomycetes</taxon>
        <taxon>Streptosporangiales</taxon>
        <taxon>Thermomonosporaceae</taxon>
        <taxon>Thermomonospora</taxon>
    </lineage>
</organism>
<dbReference type="InterPro" id="IPR043763">
    <property type="entry name" value="DUF5709"/>
</dbReference>